<reference evidence="2 3" key="1">
    <citation type="journal article" date="2015" name="Biotechnol. Biofuels">
        <title>Enhanced degradation of softwood versus hardwood by the white-rot fungus Pycnoporus coccineus.</title>
        <authorList>
            <person name="Couturier M."/>
            <person name="Navarro D."/>
            <person name="Chevret D."/>
            <person name="Henrissat B."/>
            <person name="Piumi F."/>
            <person name="Ruiz-Duenas F.J."/>
            <person name="Martinez A.T."/>
            <person name="Grigoriev I.V."/>
            <person name="Riley R."/>
            <person name="Lipzen A."/>
            <person name="Berrin J.G."/>
            <person name="Master E.R."/>
            <person name="Rosso M.N."/>
        </authorList>
    </citation>
    <scope>NUCLEOTIDE SEQUENCE [LARGE SCALE GENOMIC DNA]</scope>
    <source>
        <strain evidence="2 3">BRFM310</strain>
    </source>
</reference>
<gene>
    <name evidence="2" type="ORF">PYCCODRAFT_88494</name>
</gene>
<accession>A0A1Y2I915</accession>
<evidence type="ECO:0000256" key="1">
    <source>
        <dbReference type="SAM" id="MobiDB-lite"/>
    </source>
</evidence>
<dbReference type="AlphaFoldDB" id="A0A1Y2I915"/>
<dbReference type="EMBL" id="KZ084185">
    <property type="protein sequence ID" value="OSC96391.1"/>
    <property type="molecule type" value="Genomic_DNA"/>
</dbReference>
<name>A0A1Y2I915_TRAC3</name>
<dbReference type="Proteomes" id="UP000193067">
    <property type="component" value="Unassembled WGS sequence"/>
</dbReference>
<evidence type="ECO:0000313" key="2">
    <source>
        <dbReference type="EMBL" id="OSC96391.1"/>
    </source>
</evidence>
<sequence length="157" mass="16619">MQTMPESACGGEALPGSYSPVGQCFLLNVSQGPRDGMPCVLQFCSSAARGVARYFTSVQVTAPGSLTYRVRPPSERYCVFAHWLSDSLYAIMLGHPAGISSGEEPLECVTIIALTKHSSHSGNDIRSSDDVLGGYQRPASTAHEPSSAQGHAVSTQK</sequence>
<evidence type="ECO:0000313" key="3">
    <source>
        <dbReference type="Proteomes" id="UP000193067"/>
    </source>
</evidence>
<keyword evidence="3" id="KW-1185">Reference proteome</keyword>
<proteinExistence type="predicted"/>
<feature type="region of interest" description="Disordered" evidence="1">
    <location>
        <begin position="119"/>
        <end position="157"/>
    </location>
</feature>
<protein>
    <submittedName>
        <fullName evidence="2">Uncharacterized protein</fullName>
    </submittedName>
</protein>
<organism evidence="2 3">
    <name type="scientific">Trametes coccinea (strain BRFM310)</name>
    <name type="common">Pycnoporus coccineus</name>
    <dbReference type="NCBI Taxonomy" id="1353009"/>
    <lineage>
        <taxon>Eukaryota</taxon>
        <taxon>Fungi</taxon>
        <taxon>Dikarya</taxon>
        <taxon>Basidiomycota</taxon>
        <taxon>Agaricomycotina</taxon>
        <taxon>Agaricomycetes</taxon>
        <taxon>Polyporales</taxon>
        <taxon>Polyporaceae</taxon>
        <taxon>Trametes</taxon>
    </lineage>
</organism>
<feature type="compositionally biased region" description="Polar residues" evidence="1">
    <location>
        <begin position="143"/>
        <end position="157"/>
    </location>
</feature>